<protein>
    <submittedName>
        <fullName evidence="2">Uncharacterized protein</fullName>
    </submittedName>
</protein>
<evidence type="ECO:0000313" key="2">
    <source>
        <dbReference type="EMBL" id="MDP9860936.1"/>
    </source>
</evidence>
<gene>
    <name evidence="2" type="ORF">J2S55_000195</name>
</gene>
<accession>A0ABT9QVB9</accession>
<dbReference type="EMBL" id="JAUSRB010000001">
    <property type="protein sequence ID" value="MDP9860936.1"/>
    <property type="molecule type" value="Genomic_DNA"/>
</dbReference>
<comment type="caution">
    <text evidence="2">The sequence shown here is derived from an EMBL/GenBank/DDBJ whole genome shotgun (WGS) entry which is preliminary data.</text>
</comment>
<dbReference type="RefSeq" id="WP_306856614.1">
    <property type="nucleotide sequence ID" value="NZ_JAUSRB010000001.1"/>
</dbReference>
<evidence type="ECO:0000256" key="1">
    <source>
        <dbReference type="SAM" id="MobiDB-lite"/>
    </source>
</evidence>
<keyword evidence="3" id="KW-1185">Reference proteome</keyword>
<proteinExistence type="predicted"/>
<organism evidence="2 3">
    <name type="scientific">Streptosporangium brasiliense</name>
    <dbReference type="NCBI Taxonomy" id="47480"/>
    <lineage>
        <taxon>Bacteria</taxon>
        <taxon>Bacillati</taxon>
        <taxon>Actinomycetota</taxon>
        <taxon>Actinomycetes</taxon>
        <taxon>Streptosporangiales</taxon>
        <taxon>Streptosporangiaceae</taxon>
        <taxon>Streptosporangium</taxon>
    </lineage>
</organism>
<evidence type="ECO:0000313" key="3">
    <source>
        <dbReference type="Proteomes" id="UP001230426"/>
    </source>
</evidence>
<feature type="region of interest" description="Disordered" evidence="1">
    <location>
        <begin position="1"/>
        <end position="56"/>
    </location>
</feature>
<name>A0ABT9QVB9_9ACTN</name>
<dbReference type="Proteomes" id="UP001230426">
    <property type="component" value="Unassembled WGS sequence"/>
</dbReference>
<reference evidence="2 3" key="1">
    <citation type="submission" date="2023-07" db="EMBL/GenBank/DDBJ databases">
        <title>Sequencing the genomes of 1000 actinobacteria strains.</title>
        <authorList>
            <person name="Klenk H.-P."/>
        </authorList>
    </citation>
    <scope>NUCLEOTIDE SEQUENCE [LARGE SCALE GENOMIC DNA]</scope>
    <source>
        <strain evidence="2 3">DSM 44109</strain>
    </source>
</reference>
<sequence length="56" mass="5734">MPEPCRSLPRLTAASPGAGSHRLAGPLGTPRGGHGPTPGRCPDRLRPVRAAQEATP</sequence>